<accession>A0A0A9FU17</accession>
<proteinExistence type="predicted"/>
<organism evidence="1">
    <name type="scientific">Arundo donax</name>
    <name type="common">Giant reed</name>
    <name type="synonym">Donax arundinaceus</name>
    <dbReference type="NCBI Taxonomy" id="35708"/>
    <lineage>
        <taxon>Eukaryota</taxon>
        <taxon>Viridiplantae</taxon>
        <taxon>Streptophyta</taxon>
        <taxon>Embryophyta</taxon>
        <taxon>Tracheophyta</taxon>
        <taxon>Spermatophyta</taxon>
        <taxon>Magnoliopsida</taxon>
        <taxon>Liliopsida</taxon>
        <taxon>Poales</taxon>
        <taxon>Poaceae</taxon>
        <taxon>PACMAD clade</taxon>
        <taxon>Arundinoideae</taxon>
        <taxon>Arundineae</taxon>
        <taxon>Arundo</taxon>
    </lineage>
</organism>
<protein>
    <submittedName>
        <fullName evidence="1">Uncharacterized protein</fullName>
    </submittedName>
</protein>
<dbReference type="AlphaFoldDB" id="A0A0A9FU17"/>
<reference evidence="1" key="2">
    <citation type="journal article" date="2015" name="Data Brief">
        <title>Shoot transcriptome of the giant reed, Arundo donax.</title>
        <authorList>
            <person name="Barrero R.A."/>
            <person name="Guerrero F.D."/>
            <person name="Moolhuijzen P."/>
            <person name="Goolsby J.A."/>
            <person name="Tidwell J."/>
            <person name="Bellgard S.E."/>
            <person name="Bellgard M.I."/>
        </authorList>
    </citation>
    <scope>NUCLEOTIDE SEQUENCE</scope>
    <source>
        <tissue evidence="1">Shoot tissue taken approximately 20 cm above the soil surface</tissue>
    </source>
</reference>
<sequence>MRALTPELQFDLLPCKI</sequence>
<reference evidence="1" key="1">
    <citation type="submission" date="2014-09" db="EMBL/GenBank/DDBJ databases">
        <authorList>
            <person name="Magalhaes I.L.F."/>
            <person name="Oliveira U."/>
            <person name="Santos F.R."/>
            <person name="Vidigal T.H.D.A."/>
            <person name="Brescovit A.D."/>
            <person name="Santos A.J."/>
        </authorList>
    </citation>
    <scope>NUCLEOTIDE SEQUENCE</scope>
    <source>
        <tissue evidence="1">Shoot tissue taken approximately 20 cm above the soil surface</tissue>
    </source>
</reference>
<evidence type="ECO:0000313" key="1">
    <source>
        <dbReference type="EMBL" id="JAE15747.1"/>
    </source>
</evidence>
<name>A0A0A9FU17_ARUDO</name>
<dbReference type="EMBL" id="GBRH01182149">
    <property type="protein sequence ID" value="JAE15747.1"/>
    <property type="molecule type" value="Transcribed_RNA"/>
</dbReference>